<dbReference type="InterPro" id="IPR050982">
    <property type="entry name" value="Auxin_biosynth/cation_transpt"/>
</dbReference>
<sequence length="646" mass="71095">MADEEIDMNKLATEWVAGLNSAAAEGDIAKFAQQFVAVGWLRDHLCFSWDFRSISSRSAIESFLSECDNPFSTGSETKRRFDTTGIHDIVLDTQSSLGPPEKFPLPHDPSKFGIQGALTFSLRSPHARGRGFFRLVQSPEADGEWKAMTLYTVLHDLVGHEEPTERPRGKSLDPNAATNAREEKAKEVEAIESDPTVLIGCALILMYVFEVGAGHNGLMQAARLRRMGIRALVVEKTPRVGDVWRNRENFPEYISGSRLGDFMESYVLLQELHVWTSSTLLSSPEPVYDSETRRWTVIVDRSGNHVTLHPKYILLALTTGRPNIPEFPGREAFKGEVYHTDLHKGAGKWKGKKAVVVGAGNASGDIIQDFVANGASEVTVVQRSAIFHQSLATFNATFAADYFVPGRRMEDADLLANSLPPRLIIAMMEGGLLEHVKSMDADLHKRLQEKGLKLTWECNGMKAGAAAFIFEMLAAKTILDTGFGELIANGTVKVKQGAEVSHFEEESLVLVDGTKLPADVVVLATGNQAIMESIHALMGPNIASKIGPRVFGLDSVGEMKRFNRPSGQPGLWICPGAFFMARYYSKLVVRNYVSSRQKTWSDERTMLQALQILAEELGIKGPTPAVDGELLIASLGFNVHELNEIP</sequence>
<dbReference type="GO" id="GO:0050660">
    <property type="term" value="F:flavin adenine dinucleotide binding"/>
    <property type="evidence" value="ECO:0007669"/>
    <property type="project" value="InterPro"/>
</dbReference>
<organism evidence="5 6">
    <name type="scientific">Coniophora puteana (strain RWD-64-598)</name>
    <name type="common">Brown rot fungus</name>
    <dbReference type="NCBI Taxonomy" id="741705"/>
    <lineage>
        <taxon>Eukaryota</taxon>
        <taxon>Fungi</taxon>
        <taxon>Dikarya</taxon>
        <taxon>Basidiomycota</taxon>
        <taxon>Agaricomycotina</taxon>
        <taxon>Agaricomycetes</taxon>
        <taxon>Agaricomycetidae</taxon>
        <taxon>Boletales</taxon>
        <taxon>Coniophorineae</taxon>
        <taxon>Coniophoraceae</taxon>
        <taxon>Coniophora</taxon>
    </lineage>
</organism>
<accession>A0A5M3MSC5</accession>
<feature type="compositionally biased region" description="Basic and acidic residues" evidence="4">
    <location>
        <begin position="160"/>
        <end position="171"/>
    </location>
</feature>
<evidence type="ECO:0000256" key="4">
    <source>
        <dbReference type="SAM" id="MobiDB-lite"/>
    </source>
</evidence>
<dbReference type="Proteomes" id="UP000053558">
    <property type="component" value="Unassembled WGS sequence"/>
</dbReference>
<evidence type="ECO:0000256" key="2">
    <source>
        <dbReference type="ARBA" id="ARBA00022827"/>
    </source>
</evidence>
<evidence type="ECO:0000256" key="3">
    <source>
        <dbReference type="ARBA" id="ARBA00023002"/>
    </source>
</evidence>
<dbReference type="PANTHER" id="PTHR43539:SF68">
    <property type="entry name" value="FLAVIN-BINDING MONOOXYGENASE-LIKE PROTEIN (AFU_ORTHOLOGUE AFUA_4G09220)"/>
    <property type="match status" value="1"/>
</dbReference>
<dbReference type="Pfam" id="PF00743">
    <property type="entry name" value="FMO-like"/>
    <property type="match status" value="1"/>
</dbReference>
<keyword evidence="1" id="KW-0285">Flavoprotein</keyword>
<dbReference type="SUPFAM" id="SSF51905">
    <property type="entry name" value="FAD/NAD(P)-binding domain"/>
    <property type="match status" value="1"/>
</dbReference>
<dbReference type="GeneID" id="19207775"/>
<dbReference type="GO" id="GO:0050661">
    <property type="term" value="F:NADP binding"/>
    <property type="evidence" value="ECO:0007669"/>
    <property type="project" value="InterPro"/>
</dbReference>
<dbReference type="EMBL" id="JH711578">
    <property type="protein sequence ID" value="EIW81431.1"/>
    <property type="molecule type" value="Genomic_DNA"/>
</dbReference>
<reference evidence="6" key="1">
    <citation type="journal article" date="2012" name="Science">
        <title>The Paleozoic origin of enzymatic lignin decomposition reconstructed from 31 fungal genomes.</title>
        <authorList>
            <person name="Floudas D."/>
            <person name="Binder M."/>
            <person name="Riley R."/>
            <person name="Barry K."/>
            <person name="Blanchette R.A."/>
            <person name="Henrissat B."/>
            <person name="Martinez A.T."/>
            <person name="Otillar R."/>
            <person name="Spatafora J.W."/>
            <person name="Yadav J.S."/>
            <person name="Aerts A."/>
            <person name="Benoit I."/>
            <person name="Boyd A."/>
            <person name="Carlson A."/>
            <person name="Copeland A."/>
            <person name="Coutinho P.M."/>
            <person name="de Vries R.P."/>
            <person name="Ferreira P."/>
            <person name="Findley K."/>
            <person name="Foster B."/>
            <person name="Gaskell J."/>
            <person name="Glotzer D."/>
            <person name="Gorecki P."/>
            <person name="Heitman J."/>
            <person name="Hesse C."/>
            <person name="Hori C."/>
            <person name="Igarashi K."/>
            <person name="Jurgens J.A."/>
            <person name="Kallen N."/>
            <person name="Kersten P."/>
            <person name="Kohler A."/>
            <person name="Kuees U."/>
            <person name="Kumar T.K.A."/>
            <person name="Kuo A."/>
            <person name="LaButti K."/>
            <person name="Larrondo L.F."/>
            <person name="Lindquist E."/>
            <person name="Ling A."/>
            <person name="Lombard V."/>
            <person name="Lucas S."/>
            <person name="Lundell T."/>
            <person name="Martin R."/>
            <person name="McLaughlin D.J."/>
            <person name="Morgenstern I."/>
            <person name="Morin E."/>
            <person name="Murat C."/>
            <person name="Nagy L.G."/>
            <person name="Nolan M."/>
            <person name="Ohm R.A."/>
            <person name="Patyshakuliyeva A."/>
            <person name="Rokas A."/>
            <person name="Ruiz-Duenas F.J."/>
            <person name="Sabat G."/>
            <person name="Salamov A."/>
            <person name="Samejima M."/>
            <person name="Schmutz J."/>
            <person name="Slot J.C."/>
            <person name="St John F."/>
            <person name="Stenlid J."/>
            <person name="Sun H."/>
            <person name="Sun S."/>
            <person name="Syed K."/>
            <person name="Tsang A."/>
            <person name="Wiebenga A."/>
            <person name="Young D."/>
            <person name="Pisabarro A."/>
            <person name="Eastwood D.C."/>
            <person name="Martin F."/>
            <person name="Cullen D."/>
            <person name="Grigoriev I.V."/>
            <person name="Hibbett D.S."/>
        </authorList>
    </citation>
    <scope>NUCLEOTIDE SEQUENCE [LARGE SCALE GENOMIC DNA]</scope>
    <source>
        <strain evidence="6">RWD-64-598 SS2</strain>
    </source>
</reference>
<comment type="caution">
    <text evidence="5">The sequence shown here is derived from an EMBL/GenBank/DDBJ whole genome shotgun (WGS) entry which is preliminary data.</text>
</comment>
<dbReference type="PANTHER" id="PTHR43539">
    <property type="entry name" value="FLAVIN-BINDING MONOOXYGENASE-LIKE PROTEIN (AFU_ORTHOLOGUE AFUA_4G09220)"/>
    <property type="match status" value="1"/>
</dbReference>
<keyword evidence="2" id="KW-0274">FAD</keyword>
<dbReference type="OrthoDB" id="74360at2759"/>
<evidence type="ECO:0000256" key="1">
    <source>
        <dbReference type="ARBA" id="ARBA00022630"/>
    </source>
</evidence>
<dbReference type="GO" id="GO:0004499">
    <property type="term" value="F:N,N-dimethylaniline monooxygenase activity"/>
    <property type="evidence" value="ECO:0007669"/>
    <property type="project" value="InterPro"/>
</dbReference>
<keyword evidence="6" id="KW-1185">Reference proteome</keyword>
<dbReference type="AlphaFoldDB" id="A0A5M3MSC5"/>
<feature type="region of interest" description="Disordered" evidence="4">
    <location>
        <begin position="160"/>
        <end position="186"/>
    </location>
</feature>
<evidence type="ECO:0000313" key="5">
    <source>
        <dbReference type="EMBL" id="EIW81431.1"/>
    </source>
</evidence>
<dbReference type="RefSeq" id="XP_007768248.1">
    <property type="nucleotide sequence ID" value="XM_007770058.1"/>
</dbReference>
<proteinExistence type="predicted"/>
<protein>
    <submittedName>
        <fullName evidence="5">FAD/NAD(P)-binding domain-containing protein</fullName>
    </submittedName>
</protein>
<name>A0A5M3MSC5_CONPW</name>
<dbReference type="KEGG" id="cput:CONPUDRAFT_56129"/>
<evidence type="ECO:0000313" key="6">
    <source>
        <dbReference type="Proteomes" id="UP000053558"/>
    </source>
</evidence>
<dbReference type="InterPro" id="IPR020946">
    <property type="entry name" value="Flavin_mOase-like"/>
</dbReference>
<dbReference type="InterPro" id="IPR036188">
    <property type="entry name" value="FAD/NAD-bd_sf"/>
</dbReference>
<dbReference type="Gene3D" id="3.50.50.60">
    <property type="entry name" value="FAD/NAD(P)-binding domain"/>
    <property type="match status" value="1"/>
</dbReference>
<keyword evidence="3" id="KW-0560">Oxidoreductase</keyword>
<gene>
    <name evidence="5" type="ORF">CONPUDRAFT_56129</name>
</gene>